<feature type="compositionally biased region" description="Polar residues" evidence="1">
    <location>
        <begin position="132"/>
        <end position="146"/>
    </location>
</feature>
<dbReference type="Proteomes" id="UP000547458">
    <property type="component" value="Unassembled WGS sequence"/>
</dbReference>
<dbReference type="AlphaFoldDB" id="A0A846RPT0"/>
<evidence type="ECO:0000256" key="1">
    <source>
        <dbReference type="SAM" id="MobiDB-lite"/>
    </source>
</evidence>
<evidence type="ECO:0000313" key="2">
    <source>
        <dbReference type="EMBL" id="NJC23089.1"/>
    </source>
</evidence>
<reference evidence="2 3" key="1">
    <citation type="submission" date="2020-03" db="EMBL/GenBank/DDBJ databases">
        <title>Sequencing the genomes of 1000 actinobacteria strains.</title>
        <authorList>
            <person name="Klenk H.-P."/>
        </authorList>
    </citation>
    <scope>NUCLEOTIDE SEQUENCE [LARGE SCALE GENOMIC DNA]</scope>
    <source>
        <strain evidence="2 3">DSM 16403</strain>
    </source>
</reference>
<gene>
    <name evidence="2" type="ORF">BJ994_002165</name>
</gene>
<feature type="region of interest" description="Disordered" evidence="1">
    <location>
        <begin position="85"/>
        <end position="146"/>
    </location>
</feature>
<keyword evidence="3" id="KW-1185">Reference proteome</keyword>
<organism evidence="2 3">
    <name type="scientific">Arthrobacter pigmenti</name>
    <dbReference type="NCBI Taxonomy" id="271432"/>
    <lineage>
        <taxon>Bacteria</taxon>
        <taxon>Bacillati</taxon>
        <taxon>Actinomycetota</taxon>
        <taxon>Actinomycetes</taxon>
        <taxon>Micrococcales</taxon>
        <taxon>Micrococcaceae</taxon>
        <taxon>Arthrobacter</taxon>
    </lineage>
</organism>
<name>A0A846RPT0_9MICC</name>
<dbReference type="EMBL" id="JAATJL010000001">
    <property type="protein sequence ID" value="NJC23089.1"/>
    <property type="molecule type" value="Genomic_DNA"/>
</dbReference>
<evidence type="ECO:0000313" key="3">
    <source>
        <dbReference type="Proteomes" id="UP000547458"/>
    </source>
</evidence>
<accession>A0A846RPT0</accession>
<protein>
    <submittedName>
        <fullName evidence="2">Uncharacterized protein</fullName>
    </submittedName>
</protein>
<comment type="caution">
    <text evidence="2">The sequence shown here is derived from an EMBL/GenBank/DDBJ whole genome shotgun (WGS) entry which is preliminary data.</text>
</comment>
<sequence length="325" mass="34560">MDRIERNVRSVNPVPELPEVELPPALLRDLMDRENHMSTDDQHADTATEPQKTGIGWVPKAAGVLAAAVVVAGAVFVSGQFQREAAPPAGPMSESAPAGTPEGSADPTDSAEPTDPAKPTDSVEPTGEPDATGSTEETGADWSTYTTPSGLMAFDLPPAWTVEAADFYPAEEVLAVRNADGQLMATLAHGVPPTGHACGPEQWPYTILDSEPVDLPSAQQGAGAIDPVFSYRVLESSPMVASYGLTDVTGSPTGENCVLGNYIQDPGELGTYFFANHLFVAPPVEDQDIPGYRVLTFDSVEEAAAYTETREYRDIKRMITSLQLQ</sequence>
<proteinExistence type="predicted"/>